<accession>A0A109LJI4</accession>
<gene>
    <name evidence="1" type="ORF">PFLmoz3_01956</name>
</gene>
<name>A0A109LJI4_PSEFL</name>
<evidence type="ECO:0000313" key="1">
    <source>
        <dbReference type="EMBL" id="KWV89057.1"/>
    </source>
</evidence>
<reference evidence="1 2" key="1">
    <citation type="submission" date="2015-05" db="EMBL/GenBank/DDBJ databases">
        <title>A genomic and transcriptomic approach to investigate the blue pigment phenotype in Pseudomonas fluorescens.</title>
        <authorList>
            <person name="Andreani N.A."/>
            <person name="Cardazzo B."/>
        </authorList>
    </citation>
    <scope>NUCLEOTIDE SEQUENCE [LARGE SCALE GENOMIC DNA]</scope>
    <source>
        <strain evidence="1 2">Ps_22</strain>
    </source>
</reference>
<dbReference type="PATRIC" id="fig|294.194.peg.2171"/>
<organism evidence="1 2">
    <name type="scientific">Pseudomonas fluorescens</name>
    <dbReference type="NCBI Taxonomy" id="294"/>
    <lineage>
        <taxon>Bacteria</taxon>
        <taxon>Pseudomonadati</taxon>
        <taxon>Pseudomonadota</taxon>
        <taxon>Gammaproteobacteria</taxon>
        <taxon>Pseudomonadales</taxon>
        <taxon>Pseudomonadaceae</taxon>
        <taxon>Pseudomonas</taxon>
    </lineage>
</organism>
<protein>
    <submittedName>
        <fullName evidence="1">Uncharacterized protein</fullName>
    </submittedName>
</protein>
<dbReference type="AlphaFoldDB" id="A0A109LJI4"/>
<proteinExistence type="predicted"/>
<sequence>MKIDTLGCRMSTSMWLNSIGIKTQSLAVDDRGVEESRRGEFSQILKYRDRRIL</sequence>
<dbReference type="Proteomes" id="UP000061348">
    <property type="component" value="Unassembled WGS sequence"/>
</dbReference>
<comment type="caution">
    <text evidence="1">The sequence shown here is derived from an EMBL/GenBank/DDBJ whole genome shotgun (WGS) entry which is preliminary data.</text>
</comment>
<dbReference type="EMBL" id="LCYA01000052">
    <property type="protein sequence ID" value="KWV89057.1"/>
    <property type="molecule type" value="Genomic_DNA"/>
</dbReference>
<evidence type="ECO:0000313" key="2">
    <source>
        <dbReference type="Proteomes" id="UP000061348"/>
    </source>
</evidence>